<feature type="transmembrane region" description="Helical" evidence="1">
    <location>
        <begin position="21"/>
        <end position="42"/>
    </location>
</feature>
<feature type="transmembrane region" description="Helical" evidence="1">
    <location>
        <begin position="149"/>
        <end position="169"/>
    </location>
</feature>
<keyword evidence="3" id="KW-1185">Reference proteome</keyword>
<comment type="caution">
    <text evidence="2">The sequence shown here is derived from an EMBL/GenBank/DDBJ whole genome shotgun (WGS) entry which is preliminary data.</text>
</comment>
<feature type="transmembrane region" description="Helical" evidence="1">
    <location>
        <begin position="102"/>
        <end position="119"/>
    </location>
</feature>
<organism evidence="2 3">
    <name type="scientific">Actinomadura yumaensis</name>
    <dbReference type="NCBI Taxonomy" id="111807"/>
    <lineage>
        <taxon>Bacteria</taxon>
        <taxon>Bacillati</taxon>
        <taxon>Actinomycetota</taxon>
        <taxon>Actinomycetes</taxon>
        <taxon>Streptosporangiales</taxon>
        <taxon>Thermomonosporaceae</taxon>
        <taxon>Actinomadura</taxon>
    </lineage>
</organism>
<evidence type="ECO:0000313" key="3">
    <source>
        <dbReference type="Proteomes" id="UP001596380"/>
    </source>
</evidence>
<name>A0ABW2CR48_9ACTN</name>
<dbReference type="Pfam" id="PF06197">
    <property type="entry name" value="DUF998"/>
    <property type="match status" value="1"/>
</dbReference>
<dbReference type="EMBL" id="JBHSXS010000015">
    <property type="protein sequence ID" value="MFC6882815.1"/>
    <property type="molecule type" value="Genomic_DNA"/>
</dbReference>
<dbReference type="InterPro" id="IPR009339">
    <property type="entry name" value="DUF998"/>
</dbReference>
<evidence type="ECO:0000313" key="2">
    <source>
        <dbReference type="EMBL" id="MFC6882815.1"/>
    </source>
</evidence>
<sequence length="252" mass="27086">MDTRPHEPVAASPPDGDRPGVVPGFAVVLALIAAVAYATFLLEHLLSPDLDGINGYVSELSAVDQPYHDVYSGGDLVTGLLTMVVAGIALGRLRHRPWSRAGWIFLLLFGVFAVGDATFPLDCAPSMESRCALLERSENVSFAHQFHSVTSSFVVVFGVLAMLTLSIASRRYGWWPSLGHFGWLIALAECVAGTATLLAMLVGQWLGIVQRVQISILCLGLLVIAWALYADRRAPRAAPPGREPPEPEGTMP</sequence>
<dbReference type="Proteomes" id="UP001596380">
    <property type="component" value="Unassembled WGS sequence"/>
</dbReference>
<keyword evidence="1" id="KW-0472">Membrane</keyword>
<feature type="transmembrane region" description="Helical" evidence="1">
    <location>
        <begin position="181"/>
        <end position="206"/>
    </location>
</feature>
<keyword evidence="1" id="KW-1133">Transmembrane helix</keyword>
<protein>
    <submittedName>
        <fullName evidence="2">DUF998 domain-containing protein</fullName>
    </submittedName>
</protein>
<accession>A0ABW2CR48</accession>
<dbReference type="RefSeq" id="WP_378063546.1">
    <property type="nucleotide sequence ID" value="NZ_JBHSXS010000015.1"/>
</dbReference>
<keyword evidence="1" id="KW-0812">Transmembrane</keyword>
<reference evidence="3" key="1">
    <citation type="journal article" date="2019" name="Int. J. Syst. Evol. Microbiol.">
        <title>The Global Catalogue of Microorganisms (GCM) 10K type strain sequencing project: providing services to taxonomists for standard genome sequencing and annotation.</title>
        <authorList>
            <consortium name="The Broad Institute Genomics Platform"/>
            <consortium name="The Broad Institute Genome Sequencing Center for Infectious Disease"/>
            <person name="Wu L."/>
            <person name="Ma J."/>
        </authorList>
    </citation>
    <scope>NUCLEOTIDE SEQUENCE [LARGE SCALE GENOMIC DNA]</scope>
    <source>
        <strain evidence="3">JCM 3369</strain>
    </source>
</reference>
<proteinExistence type="predicted"/>
<feature type="transmembrane region" description="Helical" evidence="1">
    <location>
        <begin position="70"/>
        <end position="90"/>
    </location>
</feature>
<gene>
    <name evidence="2" type="ORF">ACFQKB_23880</name>
</gene>
<feature type="transmembrane region" description="Helical" evidence="1">
    <location>
        <begin position="212"/>
        <end position="230"/>
    </location>
</feature>
<evidence type="ECO:0000256" key="1">
    <source>
        <dbReference type="SAM" id="Phobius"/>
    </source>
</evidence>